<dbReference type="InterPro" id="IPR031026">
    <property type="entry name" value="WaaZ_KDO_III"/>
</dbReference>
<accession>A0A1B7K7U3</accession>
<reference evidence="1 2" key="1">
    <citation type="submission" date="2016-04" db="EMBL/GenBank/DDBJ databases">
        <title>ATOL: Assembling a taxonomically balanced genome-scale reconstruction of the evolutionary history of the Enterobacteriaceae.</title>
        <authorList>
            <person name="Plunkett G.III."/>
            <person name="Neeno-Eckwall E.C."/>
            <person name="Glasner J.D."/>
            <person name="Perna N.T."/>
        </authorList>
    </citation>
    <scope>NUCLEOTIDE SEQUENCE [LARGE SCALE GENOMIC DNA]</scope>
    <source>
        <strain evidence="1 2">ATCC 51603</strain>
    </source>
</reference>
<evidence type="ECO:0000313" key="1">
    <source>
        <dbReference type="EMBL" id="OAT56238.1"/>
    </source>
</evidence>
<dbReference type="NCBIfam" id="TIGR04437">
    <property type="entry name" value="WaaZ_KDO_III"/>
    <property type="match status" value="1"/>
</dbReference>
<dbReference type="AlphaFoldDB" id="A0A1B7K7U3"/>
<dbReference type="EMBL" id="LXEU01000005">
    <property type="protein sequence ID" value="OAT56238.1"/>
    <property type="molecule type" value="Genomic_DNA"/>
</dbReference>
<dbReference type="Proteomes" id="UP000078386">
    <property type="component" value="Unassembled WGS sequence"/>
</dbReference>
<gene>
    <name evidence="1" type="ORF">M989_00283</name>
</gene>
<keyword evidence="2" id="KW-1185">Reference proteome</keyword>
<proteinExistence type="predicted"/>
<name>A0A1B7K7U3_9ENTR</name>
<dbReference type="RefSeq" id="WP_064540984.1">
    <property type="nucleotide sequence ID" value="NZ_LXEU01000005.1"/>
</dbReference>
<protein>
    <submittedName>
        <fullName evidence="1">RfaZ family lipopolysaccharide core biosynthesis protein</fullName>
    </submittedName>
</protein>
<organism evidence="1 2">
    <name type="scientific">Kluyvera georgiana ATCC 51603</name>
    <dbReference type="NCBI Taxonomy" id="1354264"/>
    <lineage>
        <taxon>Bacteria</taxon>
        <taxon>Pseudomonadati</taxon>
        <taxon>Pseudomonadota</taxon>
        <taxon>Gammaproteobacteria</taxon>
        <taxon>Enterobacterales</taxon>
        <taxon>Enterobacteriaceae</taxon>
        <taxon>Kluyvera</taxon>
    </lineage>
</organism>
<evidence type="ECO:0000313" key="2">
    <source>
        <dbReference type="Proteomes" id="UP000078386"/>
    </source>
</evidence>
<sequence>MSGKLHSITTEDINEIKRHKTSENSIIFLSGPSSLKTPLDLLMASDVISVNGSARYLLDNNIQPFIYVLTDSRFLLQRNDDFREFVKKSKYTIVNGEVYDKASAEDKRFIDNSGFIIRSLYQREKGGFFKKLKFTLLAKFDEKILIDVPLSKKKRLVGFSLDISHGYCSCHTVAFAALQVAYSLDYKKIIHSGLDLVDNCARFYDEKTNKQASELSRDLGKILPFYTFMREKVPDINVYNLSDNTAVSYDVVPFITPQEV</sequence>
<dbReference type="PATRIC" id="fig|1354264.4.peg.296"/>
<comment type="caution">
    <text evidence="1">The sequence shown here is derived from an EMBL/GenBank/DDBJ whole genome shotgun (WGS) entry which is preliminary data.</text>
</comment>
<dbReference type="Gene3D" id="3.90.1480.10">
    <property type="entry name" value="Alpha-2,3-sialyltransferase"/>
    <property type="match status" value="1"/>
</dbReference>